<protein>
    <submittedName>
        <fullName evidence="1">Uncharacterized protein</fullName>
    </submittedName>
</protein>
<keyword evidence="2" id="KW-1185">Reference proteome</keyword>
<dbReference type="Gene3D" id="3.40.50.150">
    <property type="entry name" value="Vaccinia Virus protein VP39"/>
    <property type="match status" value="1"/>
</dbReference>
<dbReference type="Proteomes" id="UP000252419">
    <property type="component" value="Unassembled WGS sequence"/>
</dbReference>
<name>A0A367U6S7_9PROT</name>
<dbReference type="EMBL" id="JPWA01000055">
    <property type="protein sequence ID" value="RCK03620.1"/>
    <property type="molecule type" value="Genomic_DNA"/>
</dbReference>
<sequence length="434" mass="48401">MENSSVAIRTDLFFGTDGGGRDGKEINIAPLDATFRDNSRAALHSWFPYLEGYSPRFVEGVVKEYFPAARRILEPFAGSGTTPIVLGQKGIECAYSEVNPAMAFVIETKLEILRMNATGRRQLAKNISDLTFGLNSLVHSVKPDAGLRESYEVTFGGSVFFEATQFENILRLRTIIDELEEDGGHISKCLTLAVLASLIKCSLLKRSGDLRFKTPKEQLLGTQCIIAAVREHLLKQAVDIVDVSELQAETKYVCASAGDLREAVEGVWDGVITSPPYLNGTNYIRNARLELWYIRELRSKADLRRLRDKVITSGINDVDAKTDWKPVTKGVEQVVRELEEKAYDQRISKMVGGYFKDMHNAIKALGACLSDEGLLCIDIGDSIYAGVRVPTDDLLVEVAEDIGFRTKERIHLRKRISKGGQAVRQQLLILEKRR</sequence>
<organism evidence="1 2">
    <name type="scientific">Thalassospira xianhensis MCCC 1A02616</name>
    <dbReference type="NCBI Taxonomy" id="1177929"/>
    <lineage>
        <taxon>Bacteria</taxon>
        <taxon>Pseudomonadati</taxon>
        <taxon>Pseudomonadota</taxon>
        <taxon>Alphaproteobacteria</taxon>
        <taxon>Rhodospirillales</taxon>
        <taxon>Thalassospiraceae</taxon>
        <taxon>Thalassospira</taxon>
    </lineage>
</organism>
<gene>
    <name evidence="1" type="ORF">TH5_24455</name>
</gene>
<reference evidence="1 2" key="1">
    <citation type="submission" date="2014-07" db="EMBL/GenBank/DDBJ databases">
        <title>Draft genome sequence of Thalassospira xianhensis P-4 (MCCC 1A02616).</title>
        <authorList>
            <person name="Lai Q."/>
            <person name="Shao Z."/>
        </authorList>
    </citation>
    <scope>NUCLEOTIDE SEQUENCE [LARGE SCALE GENOMIC DNA]</scope>
    <source>
        <strain evidence="1 2">MCCC 1A02616</strain>
    </source>
</reference>
<dbReference type="InterPro" id="IPR029063">
    <property type="entry name" value="SAM-dependent_MTases_sf"/>
</dbReference>
<dbReference type="SUPFAM" id="SSF53335">
    <property type="entry name" value="S-adenosyl-L-methionine-dependent methyltransferases"/>
    <property type="match status" value="2"/>
</dbReference>
<proteinExistence type="predicted"/>
<accession>A0A367U6S7</accession>
<dbReference type="RefSeq" id="WP_147250176.1">
    <property type="nucleotide sequence ID" value="NZ_JPWA01000055.1"/>
</dbReference>
<evidence type="ECO:0000313" key="1">
    <source>
        <dbReference type="EMBL" id="RCK03620.1"/>
    </source>
</evidence>
<comment type="caution">
    <text evidence="1">The sequence shown here is derived from an EMBL/GenBank/DDBJ whole genome shotgun (WGS) entry which is preliminary data.</text>
</comment>
<evidence type="ECO:0000313" key="2">
    <source>
        <dbReference type="Proteomes" id="UP000252419"/>
    </source>
</evidence>
<dbReference type="AlphaFoldDB" id="A0A367U6S7"/>